<sequence>MENVTELIERLYSKDEKSAYAALQLLQAESEKSNDVYKFFDRFVELIEDSNSYRRNRGLILISANAKWDTEYKIDEIIDEYLKHILDEKPITSRQCIKALPNIARYKPELVECIIGALRTADTGIYKDSMQPLVYKDIMSALKQINQ</sequence>
<protein>
    <submittedName>
        <fullName evidence="1">Uncharacterized protein</fullName>
    </submittedName>
</protein>
<dbReference type="EMBL" id="BROD01000001">
    <property type="protein sequence ID" value="GKX68779.1"/>
    <property type="molecule type" value="Genomic_DNA"/>
</dbReference>
<keyword evidence="2" id="KW-1185">Reference proteome</keyword>
<gene>
    <name evidence="1" type="ORF">rsdtw13_40370</name>
</gene>
<evidence type="ECO:0000313" key="2">
    <source>
        <dbReference type="Proteomes" id="UP001058074"/>
    </source>
</evidence>
<evidence type="ECO:0000313" key="1">
    <source>
        <dbReference type="EMBL" id="GKX68779.1"/>
    </source>
</evidence>
<organism evidence="1 2">
    <name type="scientific">Inconstantimicrobium mannanitabidum</name>
    <dbReference type="NCBI Taxonomy" id="1604901"/>
    <lineage>
        <taxon>Bacteria</taxon>
        <taxon>Bacillati</taxon>
        <taxon>Bacillota</taxon>
        <taxon>Clostridia</taxon>
        <taxon>Eubacteriales</taxon>
        <taxon>Clostridiaceae</taxon>
        <taxon>Inconstantimicrobium</taxon>
    </lineage>
</organism>
<reference evidence="1" key="1">
    <citation type="journal article" date="2025" name="Int. J. Syst. Evol. Microbiol.">
        <title>Inconstantimicrobium mannanitabidum sp. nov., a novel member of the family Clostridiaceae isolated from anoxic soil under the treatment of reductive soil disinfestation.</title>
        <authorList>
            <person name="Ueki A."/>
            <person name="Tonouchi A."/>
            <person name="Honma S."/>
            <person name="Kaku N."/>
            <person name="Ueki K."/>
        </authorList>
    </citation>
    <scope>NUCLEOTIDE SEQUENCE</scope>
    <source>
        <strain evidence="1">TW13</strain>
    </source>
</reference>
<dbReference type="Proteomes" id="UP001058074">
    <property type="component" value="Unassembled WGS sequence"/>
</dbReference>
<name>A0ACB5RI71_9CLOT</name>
<accession>A0ACB5RI71</accession>
<comment type="caution">
    <text evidence="1">The sequence shown here is derived from an EMBL/GenBank/DDBJ whole genome shotgun (WGS) entry which is preliminary data.</text>
</comment>
<proteinExistence type="predicted"/>